<dbReference type="NCBIfam" id="TIGR03604">
    <property type="entry name" value="TOMM_cyclo_SagD"/>
    <property type="match status" value="1"/>
</dbReference>
<dbReference type="Gene3D" id="3.30.1330.230">
    <property type="match status" value="1"/>
</dbReference>
<dbReference type="InterPro" id="IPR027624">
    <property type="entry name" value="TOMM_cyclo_SagD"/>
</dbReference>
<dbReference type="Gene3D" id="3.40.50.720">
    <property type="entry name" value="NAD(P)-binding Rossmann-like Domain"/>
    <property type="match status" value="1"/>
</dbReference>
<proteinExistence type="predicted"/>
<dbReference type="Pfam" id="PF02624">
    <property type="entry name" value="YcaO"/>
    <property type="match status" value="1"/>
</dbReference>
<reference evidence="3 4" key="1">
    <citation type="submission" date="2021-01" db="EMBL/GenBank/DDBJ databases">
        <title>Whole genome shotgun sequence of Plantactinospora mayteni NBRC 109088.</title>
        <authorList>
            <person name="Komaki H."/>
            <person name="Tamura T."/>
        </authorList>
    </citation>
    <scope>NUCLEOTIDE SEQUENCE [LARGE SCALE GENOMIC DNA]</scope>
    <source>
        <strain evidence="3 4">NBRC 109088</strain>
    </source>
</reference>
<feature type="region of interest" description="Disordered" evidence="1">
    <location>
        <begin position="209"/>
        <end position="235"/>
    </location>
</feature>
<dbReference type="PROSITE" id="PS51664">
    <property type="entry name" value="YCAO"/>
    <property type="match status" value="1"/>
</dbReference>
<sequence length="677" mass="72696">MTAPAPARQRQPDAVPSPPGRPVESSGHVLAELLREALRASGGPGPDVEVHELGFRDELTVEVEEGPAEGGRPVPVFLYGHHAVIGPVPGTTPDRPGCARCLARRWQSVRPATLRDALELGGGTRPVGASPYLTRFAADLLAAVIRAETGHARPGAEPGGVQSGAEPSSVRPDSESGGGTAGPAVHHVDLVTFRVRRWPLAPDPECPRCGRRVPDSREQATPALGPAPKRSPDSFRLRPVEAYPLDLDAFVNPVCGALSASAIHDLSSTSTAAVIGAFTLRSGQYLRETLYGGHADSYAASARVAVLEGLERAAGLRARGKAASVVASLDDLGDAALDPRTCGVYADDFYQRNPYLVRFTPDTEVSWVWGYSLRDERPILVPEVLAYYHTPPVESRFVQETSNGCASGGSLAEAVYFGLMEVVERDAFLLAWYGRAALPEIDPTTSTRPGTRQMVDRLAMYGYQARFFDTRISFTIPIVTGVAVRRDGGLGTLCFGGGASLDPEAALAAALCEIATDAVKVRLRAGADEARLRPMLDDYDLVRGLHDHPLLYGLPPMARHAAFLLDPRPDGPAPLRERFATVSPPAADLLDDLRRCVDEIGAAGFDVIVVDQTMPEERDLGLHTVKVIVPGLVPIDFGWQRQRAPLLPRTRTALRAAGLRDRDLRPEELNNAPHPFP</sequence>
<feature type="domain" description="YcaO" evidence="2">
    <location>
        <begin position="293"/>
        <end position="677"/>
    </location>
</feature>
<evidence type="ECO:0000259" key="2">
    <source>
        <dbReference type="PROSITE" id="PS51664"/>
    </source>
</evidence>
<comment type="caution">
    <text evidence="3">The sequence shown here is derived from an EMBL/GenBank/DDBJ whole genome shotgun (WGS) entry which is preliminary data.</text>
</comment>
<dbReference type="InterPro" id="IPR003776">
    <property type="entry name" value="YcaO-like_dom"/>
</dbReference>
<dbReference type="EMBL" id="BONX01000062">
    <property type="protein sequence ID" value="GIH00966.1"/>
    <property type="molecule type" value="Genomic_DNA"/>
</dbReference>
<feature type="compositionally biased region" description="Basic and acidic residues" evidence="1">
    <location>
        <begin position="209"/>
        <end position="218"/>
    </location>
</feature>
<keyword evidence="4" id="KW-1185">Reference proteome</keyword>
<gene>
    <name evidence="3" type="ORF">Pma05_75380</name>
</gene>
<protein>
    <recommendedName>
        <fullName evidence="2">YcaO domain-containing protein</fullName>
    </recommendedName>
</protein>
<evidence type="ECO:0000256" key="1">
    <source>
        <dbReference type="SAM" id="MobiDB-lite"/>
    </source>
</evidence>
<feature type="region of interest" description="Disordered" evidence="1">
    <location>
        <begin position="658"/>
        <end position="677"/>
    </location>
</feature>
<dbReference type="Gene3D" id="3.30.160.660">
    <property type="match status" value="1"/>
</dbReference>
<feature type="region of interest" description="Disordered" evidence="1">
    <location>
        <begin position="1"/>
        <end position="26"/>
    </location>
</feature>
<feature type="region of interest" description="Disordered" evidence="1">
    <location>
        <begin position="151"/>
        <end position="184"/>
    </location>
</feature>
<evidence type="ECO:0000313" key="3">
    <source>
        <dbReference type="EMBL" id="GIH00966.1"/>
    </source>
</evidence>
<dbReference type="PANTHER" id="PTHR37809:SF1">
    <property type="entry name" value="RIBOSOMAL PROTEIN S12 METHYLTHIOTRANSFERASE ACCESSORY FACTOR YCAO"/>
    <property type="match status" value="1"/>
</dbReference>
<dbReference type="Gene3D" id="3.30.40.250">
    <property type="match status" value="1"/>
</dbReference>
<feature type="compositionally biased region" description="Basic and acidic residues" evidence="1">
    <location>
        <begin position="658"/>
        <end position="668"/>
    </location>
</feature>
<organism evidence="3 4">
    <name type="scientific">Plantactinospora mayteni</name>
    <dbReference type="NCBI Taxonomy" id="566021"/>
    <lineage>
        <taxon>Bacteria</taxon>
        <taxon>Bacillati</taxon>
        <taxon>Actinomycetota</taxon>
        <taxon>Actinomycetes</taxon>
        <taxon>Micromonosporales</taxon>
        <taxon>Micromonosporaceae</taxon>
        <taxon>Plantactinospora</taxon>
    </lineage>
</organism>
<dbReference type="NCBIfam" id="TIGR03882">
    <property type="entry name" value="cyclo_dehyd_2"/>
    <property type="match status" value="2"/>
</dbReference>
<dbReference type="Proteomes" id="UP000621500">
    <property type="component" value="Unassembled WGS sequence"/>
</dbReference>
<name>A0ABQ4F233_9ACTN</name>
<evidence type="ECO:0000313" key="4">
    <source>
        <dbReference type="Proteomes" id="UP000621500"/>
    </source>
</evidence>
<dbReference type="InterPro" id="IPR022291">
    <property type="entry name" value="Bacteriocin_synth_cyclodeHase"/>
</dbReference>
<accession>A0ABQ4F233</accession>
<dbReference type="PANTHER" id="PTHR37809">
    <property type="entry name" value="RIBOSOMAL PROTEIN S12 METHYLTHIOTRANSFERASE ACCESSORY FACTOR YCAO"/>
    <property type="match status" value="1"/>
</dbReference>